<dbReference type="InterPro" id="IPR036864">
    <property type="entry name" value="Zn2-C6_fun-type_DNA-bd_sf"/>
</dbReference>
<accession>A0A074Y5E1</accession>
<name>A0A074Y5E1_AURSE</name>
<keyword evidence="1" id="KW-0175">Coiled coil</keyword>
<feature type="coiled-coil region" evidence="1">
    <location>
        <begin position="88"/>
        <end position="115"/>
    </location>
</feature>
<dbReference type="InParanoid" id="A0A074Y5E1"/>
<gene>
    <name evidence="3" type="ORF">AUEXF2481DRAFT_31483</name>
</gene>
<sequence length="325" mass="35760">MSEFSPIACEICRTKKRKVGVEYISAELDVFLFVRAVRQKHVSRTSISESNHKPDLSSHSPTCSQCVHASQTCTYPGTSKRGLPSGYIAKIEERLAQTEAALLQALSSLHALEAQRVREVREPVHALSALSERPRELEFNEIRLANVENWKAFPLGNESQQVEWMRYKLAKSDGLHDQEGAATHIAETELSRMSGDSTVRDQLGPATKRRKAAMTDTQRQALATPPPQAPVAAASISQGTTSQRADQQAHWPIRTPQHTAANLQLGSNATRHSTGYESPLGQHVLETTIFVSPNAATIRNAPTLSEAAPPSEAKRLSALHSRKYF</sequence>
<protein>
    <submittedName>
        <fullName evidence="3">Uncharacterized protein</fullName>
    </submittedName>
</protein>
<evidence type="ECO:0000313" key="4">
    <source>
        <dbReference type="Proteomes" id="UP000030641"/>
    </source>
</evidence>
<dbReference type="RefSeq" id="XP_013341528.1">
    <property type="nucleotide sequence ID" value="XM_013486074.1"/>
</dbReference>
<reference evidence="3 4" key="1">
    <citation type="journal article" date="2014" name="BMC Genomics">
        <title>Genome sequencing of four Aureobasidium pullulans varieties: biotechnological potential, stress tolerance, and description of new species.</title>
        <authorList>
            <person name="Gostin Ar C."/>
            <person name="Ohm R.A."/>
            <person name="Kogej T."/>
            <person name="Sonjak S."/>
            <person name="Turk M."/>
            <person name="Zajc J."/>
            <person name="Zalar P."/>
            <person name="Grube M."/>
            <person name="Sun H."/>
            <person name="Han J."/>
            <person name="Sharma A."/>
            <person name="Chiniquy J."/>
            <person name="Ngan C.Y."/>
            <person name="Lipzen A."/>
            <person name="Barry K."/>
            <person name="Grigoriev I.V."/>
            <person name="Gunde-Cimerman N."/>
        </authorList>
    </citation>
    <scope>NUCLEOTIDE SEQUENCE [LARGE SCALE GENOMIC DNA]</scope>
    <source>
        <strain evidence="3 4">EXF-2481</strain>
    </source>
</reference>
<feature type="compositionally biased region" description="Polar residues" evidence="2">
    <location>
        <begin position="235"/>
        <end position="246"/>
    </location>
</feature>
<dbReference type="OMA" id="CISGGIQ"/>
<proteinExistence type="predicted"/>
<evidence type="ECO:0000256" key="2">
    <source>
        <dbReference type="SAM" id="MobiDB-lite"/>
    </source>
</evidence>
<dbReference type="HOGENOM" id="CLU_885615_0_0_1"/>
<dbReference type="Gene3D" id="4.10.240.10">
    <property type="entry name" value="Zn(2)-C6 fungal-type DNA-binding domain"/>
    <property type="match status" value="1"/>
</dbReference>
<dbReference type="GO" id="GO:0008270">
    <property type="term" value="F:zinc ion binding"/>
    <property type="evidence" value="ECO:0007669"/>
    <property type="project" value="InterPro"/>
</dbReference>
<keyword evidence="4" id="KW-1185">Reference proteome</keyword>
<feature type="region of interest" description="Disordered" evidence="2">
    <location>
        <begin position="303"/>
        <end position="325"/>
    </location>
</feature>
<organism evidence="3 4">
    <name type="scientific">Aureobasidium subglaciale (strain EXF-2481)</name>
    <name type="common">Aureobasidium pullulans var. subglaciale</name>
    <dbReference type="NCBI Taxonomy" id="1043005"/>
    <lineage>
        <taxon>Eukaryota</taxon>
        <taxon>Fungi</taxon>
        <taxon>Dikarya</taxon>
        <taxon>Ascomycota</taxon>
        <taxon>Pezizomycotina</taxon>
        <taxon>Dothideomycetes</taxon>
        <taxon>Dothideomycetidae</taxon>
        <taxon>Dothideales</taxon>
        <taxon>Saccotheciaceae</taxon>
        <taxon>Aureobasidium</taxon>
    </lineage>
</organism>
<dbReference type="EMBL" id="KL584767">
    <property type="protein sequence ID" value="KEQ93018.1"/>
    <property type="molecule type" value="Genomic_DNA"/>
</dbReference>
<evidence type="ECO:0000313" key="3">
    <source>
        <dbReference type="EMBL" id="KEQ93018.1"/>
    </source>
</evidence>
<feature type="region of interest" description="Disordered" evidence="2">
    <location>
        <begin position="190"/>
        <end position="249"/>
    </location>
</feature>
<dbReference type="AlphaFoldDB" id="A0A074Y5E1"/>
<dbReference type="GeneID" id="25364443"/>
<dbReference type="Proteomes" id="UP000030641">
    <property type="component" value="Unassembled WGS sequence"/>
</dbReference>
<dbReference type="GO" id="GO:0000981">
    <property type="term" value="F:DNA-binding transcription factor activity, RNA polymerase II-specific"/>
    <property type="evidence" value="ECO:0007669"/>
    <property type="project" value="InterPro"/>
</dbReference>
<evidence type="ECO:0000256" key="1">
    <source>
        <dbReference type="SAM" id="Coils"/>
    </source>
</evidence>
<dbReference type="OrthoDB" id="3862662at2759"/>